<gene>
    <name evidence="3" type="primary">xre_2</name>
    <name evidence="3" type="ORF">D8845_07570</name>
</gene>
<dbReference type="Gene3D" id="1.10.260.40">
    <property type="entry name" value="lambda repressor-like DNA-binding domains"/>
    <property type="match status" value="1"/>
</dbReference>
<feature type="domain" description="HTH cro/C1-type" evidence="2">
    <location>
        <begin position="11"/>
        <end position="65"/>
    </location>
</feature>
<organism evidence="3 4">
    <name type="scientific">Streptococcus mitis</name>
    <dbReference type="NCBI Taxonomy" id="28037"/>
    <lineage>
        <taxon>Bacteria</taxon>
        <taxon>Bacillati</taxon>
        <taxon>Bacillota</taxon>
        <taxon>Bacilli</taxon>
        <taxon>Lactobacillales</taxon>
        <taxon>Streptococcaceae</taxon>
        <taxon>Streptococcus</taxon>
        <taxon>Streptococcus mitis group</taxon>
    </lineage>
</organism>
<dbReference type="RefSeq" id="WP_125453069.1">
    <property type="nucleotide sequence ID" value="NZ_RJNZ01000011.1"/>
</dbReference>
<evidence type="ECO:0000313" key="3">
    <source>
        <dbReference type="EMBL" id="RSI91167.1"/>
    </source>
</evidence>
<dbReference type="PANTHER" id="PTHR46558">
    <property type="entry name" value="TRACRIPTIONAL REGULATORY PROTEIN-RELATED-RELATED"/>
    <property type="match status" value="1"/>
</dbReference>
<dbReference type="SMART" id="SM00530">
    <property type="entry name" value="HTH_XRE"/>
    <property type="match status" value="1"/>
</dbReference>
<keyword evidence="1" id="KW-0238">DNA-binding</keyword>
<sequence>MVTSKIFFKRLRKLRFRYGLTQNELAEIIGIKRNTYSDWENGKTEPSFENLIKLADLFEVSLDCLLGRE</sequence>
<evidence type="ECO:0000313" key="4">
    <source>
        <dbReference type="Proteomes" id="UP000267870"/>
    </source>
</evidence>
<dbReference type="EMBL" id="RJNZ01000011">
    <property type="protein sequence ID" value="RSI91167.1"/>
    <property type="molecule type" value="Genomic_DNA"/>
</dbReference>
<dbReference type="GO" id="GO:0003677">
    <property type="term" value="F:DNA binding"/>
    <property type="evidence" value="ECO:0007669"/>
    <property type="project" value="UniProtKB-KW"/>
</dbReference>
<accession>A0A3R9JUP0</accession>
<proteinExistence type="predicted"/>
<dbReference type="InterPro" id="IPR010982">
    <property type="entry name" value="Lambda_DNA-bd_dom_sf"/>
</dbReference>
<dbReference type="AlphaFoldDB" id="A0A3R9JUP0"/>
<evidence type="ECO:0000256" key="1">
    <source>
        <dbReference type="ARBA" id="ARBA00023125"/>
    </source>
</evidence>
<dbReference type="Proteomes" id="UP000267870">
    <property type="component" value="Unassembled WGS sequence"/>
</dbReference>
<protein>
    <submittedName>
        <fullName evidence="3">HTH-type transcriptional regulator Xre</fullName>
    </submittedName>
</protein>
<dbReference type="InterPro" id="IPR001387">
    <property type="entry name" value="Cro/C1-type_HTH"/>
</dbReference>
<reference evidence="3 4" key="1">
    <citation type="submission" date="2018-11" db="EMBL/GenBank/DDBJ databases">
        <title>Species Designations Belie Phenotypic and Genotypic Heterogeneity in Oral Streptococci.</title>
        <authorList>
            <person name="Velsko I."/>
        </authorList>
    </citation>
    <scope>NUCLEOTIDE SEQUENCE [LARGE SCALE GENOMIC DNA]</scope>
    <source>
        <strain evidence="3 4">BCC55</strain>
    </source>
</reference>
<dbReference type="PANTHER" id="PTHR46558:SF11">
    <property type="entry name" value="HTH-TYPE TRANSCRIPTIONAL REGULATOR XRE"/>
    <property type="match status" value="1"/>
</dbReference>
<comment type="caution">
    <text evidence="3">The sequence shown here is derived from an EMBL/GenBank/DDBJ whole genome shotgun (WGS) entry which is preliminary data.</text>
</comment>
<dbReference type="PROSITE" id="PS50943">
    <property type="entry name" value="HTH_CROC1"/>
    <property type="match status" value="1"/>
</dbReference>
<dbReference type="Pfam" id="PF01381">
    <property type="entry name" value="HTH_3"/>
    <property type="match status" value="1"/>
</dbReference>
<dbReference type="SUPFAM" id="SSF47413">
    <property type="entry name" value="lambda repressor-like DNA-binding domains"/>
    <property type="match status" value="1"/>
</dbReference>
<evidence type="ECO:0000259" key="2">
    <source>
        <dbReference type="PROSITE" id="PS50943"/>
    </source>
</evidence>
<dbReference type="CDD" id="cd00093">
    <property type="entry name" value="HTH_XRE"/>
    <property type="match status" value="1"/>
</dbReference>
<name>A0A3R9JUP0_STRMT</name>